<keyword evidence="6" id="KW-1185">Reference proteome</keyword>
<keyword evidence="1" id="KW-0808">Transferase</keyword>
<dbReference type="PROSITE" id="PS50011">
    <property type="entry name" value="PROTEIN_KINASE_DOM"/>
    <property type="match status" value="1"/>
</dbReference>
<dbReference type="PROSITE" id="PS51746">
    <property type="entry name" value="PPM_2"/>
    <property type="match status" value="1"/>
</dbReference>
<dbReference type="InterPro" id="IPR011009">
    <property type="entry name" value="Kinase-like_dom_sf"/>
</dbReference>
<dbReference type="RefSeq" id="WP_085750342.1">
    <property type="nucleotide sequence ID" value="NZ_BSPR01000016.1"/>
</dbReference>
<dbReference type="SUPFAM" id="SSF56112">
    <property type="entry name" value="Protein kinase-like (PK-like)"/>
    <property type="match status" value="1"/>
</dbReference>
<dbReference type="SMART" id="SM00331">
    <property type="entry name" value="PP2C_SIG"/>
    <property type="match status" value="1"/>
</dbReference>
<dbReference type="Pfam" id="PF13672">
    <property type="entry name" value="PP2C_2"/>
    <property type="match status" value="1"/>
</dbReference>
<dbReference type="OrthoDB" id="9801841at2"/>
<dbReference type="InterPro" id="IPR036457">
    <property type="entry name" value="PPM-type-like_dom_sf"/>
</dbReference>
<evidence type="ECO:0000256" key="3">
    <source>
        <dbReference type="ARBA" id="ARBA00022777"/>
    </source>
</evidence>
<dbReference type="CDD" id="cd14014">
    <property type="entry name" value="STKc_PknB_like"/>
    <property type="match status" value="1"/>
</dbReference>
<keyword evidence="2" id="KW-0547">Nucleotide-binding</keyword>
<dbReference type="PANTHER" id="PTHR43289">
    <property type="entry name" value="MITOGEN-ACTIVATED PROTEIN KINASE KINASE KINASE 20-RELATED"/>
    <property type="match status" value="1"/>
</dbReference>
<sequence length="567" mass="62174">MSFDIDIGYHSDPGPRDQNEDFCAAVPPAPHEESFGCIAAIADGVSAGGQGRMAAQTSVMSLVQDFFGAPPTWDTTVVLDRIIGAQNAWLAAHNRRHVGAAMSTLTALALRGHTWTVAHVGDTRAYLVRADECRQLTQDHCIDHPDLRSQLTRAMGQDDAVRVDYLQGELQLGDTFLLLSDGAWGKLATARLRALAQQADSAQAASEAIVAAALTAGAGDNVTALVLRVRGLARSRLEDALVRSRQLPVPPRLKVGDHLDGMTVTTLVADTDVHLLYQVRCKATGGLKALKTLHPSRANDPQERAMLAHEAWLGARVAERTGEGFVRLHEVVDATAFYLLFDWHAGHTLDQLAERRKDEGLPVADVVGWTRSAARSIGRLHRLGVIHRDIKPSNLHLGDDGELRLLDLGVAISGNEPEEQRSLHAGTPSYMNPELWDDEPVDAQSDLFALGVSLYQLLTGHLPYGDIEPYQKLRYRRDPKPPSRVRPDVPIWLDHVVLKAVAVDKRLRFETAEEFALALERGASRPLQAPSATPIAVRDPVVLWQVAFGVMLLFNLMLVFWLVFLPK</sequence>
<evidence type="ECO:0000256" key="2">
    <source>
        <dbReference type="ARBA" id="ARBA00022741"/>
    </source>
</evidence>
<dbReference type="CDD" id="cd00143">
    <property type="entry name" value="PP2Cc"/>
    <property type="match status" value="1"/>
</dbReference>
<dbReference type="GO" id="GO:0005524">
    <property type="term" value="F:ATP binding"/>
    <property type="evidence" value="ECO:0007669"/>
    <property type="project" value="UniProtKB-KW"/>
</dbReference>
<dbReference type="InterPro" id="IPR000719">
    <property type="entry name" value="Prot_kinase_dom"/>
</dbReference>
<keyword evidence="4" id="KW-0067">ATP-binding</keyword>
<keyword evidence="3" id="KW-0418">Kinase</keyword>
<dbReference type="PANTHER" id="PTHR43289:SF34">
    <property type="entry name" value="SERINE_THREONINE-PROTEIN KINASE YBDM-RELATED"/>
    <property type="match status" value="1"/>
</dbReference>
<reference evidence="5 6" key="1">
    <citation type="submission" date="2016-04" db="EMBL/GenBank/DDBJ databases">
        <title>Complete genome sequence of natural rubber-degrading, novel Gram-negative bacterium, Rhizobacter gummiphilus strain NS21.</title>
        <authorList>
            <person name="Tabata M."/>
            <person name="Kasai D."/>
            <person name="Fukuda M."/>
        </authorList>
    </citation>
    <scope>NUCLEOTIDE SEQUENCE [LARGE SCALE GENOMIC DNA]</scope>
    <source>
        <strain evidence="5 6">NS21</strain>
    </source>
</reference>
<dbReference type="EMBL" id="CP015118">
    <property type="protein sequence ID" value="ARN20075.1"/>
    <property type="molecule type" value="Genomic_DNA"/>
</dbReference>
<dbReference type="AlphaFoldDB" id="A0A1W6L716"/>
<dbReference type="InterPro" id="IPR001932">
    <property type="entry name" value="PPM-type_phosphatase-like_dom"/>
</dbReference>
<dbReference type="Gene3D" id="3.60.40.10">
    <property type="entry name" value="PPM-type phosphatase domain"/>
    <property type="match status" value="1"/>
</dbReference>
<dbReference type="SMART" id="SM00332">
    <property type="entry name" value="PP2Cc"/>
    <property type="match status" value="1"/>
</dbReference>
<evidence type="ECO:0000256" key="4">
    <source>
        <dbReference type="ARBA" id="ARBA00022840"/>
    </source>
</evidence>
<dbReference type="GO" id="GO:0004674">
    <property type="term" value="F:protein serine/threonine kinase activity"/>
    <property type="evidence" value="ECO:0007669"/>
    <property type="project" value="TreeGrafter"/>
</dbReference>
<name>A0A1W6L716_9BURK</name>
<dbReference type="Proteomes" id="UP000193427">
    <property type="component" value="Chromosome"/>
</dbReference>
<protein>
    <submittedName>
        <fullName evidence="5">Serine/threonine protein phosphatase</fullName>
    </submittedName>
</protein>
<dbReference type="STRING" id="946333.A4W93_09210"/>
<dbReference type="SMART" id="SM00220">
    <property type="entry name" value="S_TKc"/>
    <property type="match status" value="1"/>
</dbReference>
<evidence type="ECO:0000256" key="1">
    <source>
        <dbReference type="ARBA" id="ARBA00022679"/>
    </source>
</evidence>
<dbReference type="Gene3D" id="1.10.510.10">
    <property type="entry name" value="Transferase(Phosphotransferase) domain 1"/>
    <property type="match status" value="1"/>
</dbReference>
<dbReference type="Pfam" id="PF00069">
    <property type="entry name" value="Pkinase"/>
    <property type="match status" value="1"/>
</dbReference>
<dbReference type="SUPFAM" id="SSF81606">
    <property type="entry name" value="PP2C-like"/>
    <property type="match status" value="1"/>
</dbReference>
<evidence type="ECO:0000313" key="5">
    <source>
        <dbReference type="EMBL" id="ARN20075.1"/>
    </source>
</evidence>
<organism evidence="5 6">
    <name type="scientific">Piscinibacter gummiphilus</name>
    <dbReference type="NCBI Taxonomy" id="946333"/>
    <lineage>
        <taxon>Bacteria</taxon>
        <taxon>Pseudomonadati</taxon>
        <taxon>Pseudomonadota</taxon>
        <taxon>Betaproteobacteria</taxon>
        <taxon>Burkholderiales</taxon>
        <taxon>Sphaerotilaceae</taxon>
        <taxon>Piscinibacter</taxon>
    </lineage>
</organism>
<proteinExistence type="predicted"/>
<dbReference type="KEGG" id="rgu:A4W93_09210"/>
<gene>
    <name evidence="5" type="ORF">A4W93_09210</name>
</gene>
<evidence type="ECO:0000313" key="6">
    <source>
        <dbReference type="Proteomes" id="UP000193427"/>
    </source>
</evidence>
<accession>A0A1W6L716</accession>